<gene>
    <name evidence="1" type="ORF">GWK16_12415</name>
</gene>
<dbReference type="Pfam" id="PF01135">
    <property type="entry name" value="PCMT"/>
    <property type="match status" value="1"/>
</dbReference>
<organism evidence="1 2">
    <name type="scientific">Neoroseomonas marina</name>
    <dbReference type="NCBI Taxonomy" id="1232220"/>
    <lineage>
        <taxon>Bacteria</taxon>
        <taxon>Pseudomonadati</taxon>
        <taxon>Pseudomonadota</taxon>
        <taxon>Alphaproteobacteria</taxon>
        <taxon>Acetobacterales</taxon>
        <taxon>Acetobacteraceae</taxon>
        <taxon>Neoroseomonas</taxon>
    </lineage>
</organism>
<evidence type="ECO:0000313" key="1">
    <source>
        <dbReference type="EMBL" id="NMJ42049.1"/>
    </source>
</evidence>
<name>A0A848EES2_9PROT</name>
<evidence type="ECO:0000313" key="2">
    <source>
        <dbReference type="Proteomes" id="UP000548582"/>
    </source>
</evidence>
<dbReference type="GO" id="GO:0032259">
    <property type="term" value="P:methylation"/>
    <property type="evidence" value="ECO:0007669"/>
    <property type="project" value="UniProtKB-KW"/>
</dbReference>
<comment type="caution">
    <text evidence="1">The sequence shown here is derived from an EMBL/GenBank/DDBJ whole genome shotgun (WGS) entry which is preliminary data.</text>
</comment>
<sequence>MPKDDTHFPTLPTAASRPGLVPRLFSWLFATGGSRHGTLGTHEELFRIRGELATLRAELEAMHAAVGRRDIATLEELFRGGNRRQVEALIRDRTQNVPLPDGSVLCRTLGRFKMFTDAADGGIAPHLLLDGYWEYWITEFICRNVARGETAYDVGAVYGYYSAVLADLVGSAGRVVALEPNPWLHSLLRRNVAVNGLGDIVTLHRCAAAEAKHEALRVPAQLTGPLHGSFANWFTFEHGRAGCPAPAEALQDLEPGSIDVLRIGVASAADSIVAGLGGLLDRSPNLRILMEFDANRCKEALALLAALSARYPLRYIDGDSRAKPCTAEELMTQRRVTTLYLSKVEPR</sequence>
<keyword evidence="2" id="KW-1185">Reference proteome</keyword>
<keyword evidence="1" id="KW-0489">Methyltransferase</keyword>
<dbReference type="AlphaFoldDB" id="A0A848EES2"/>
<accession>A0A848EES2</accession>
<reference evidence="1 2" key="1">
    <citation type="submission" date="2020-03" db="EMBL/GenBank/DDBJ databases">
        <authorList>
            <person name="Sun Q."/>
        </authorList>
    </citation>
    <scope>NUCLEOTIDE SEQUENCE [LARGE SCALE GENOMIC DNA]</scope>
    <source>
        <strain evidence="1 2">JC162</strain>
    </source>
</reference>
<dbReference type="Proteomes" id="UP000548582">
    <property type="component" value="Unassembled WGS sequence"/>
</dbReference>
<keyword evidence="1" id="KW-0808">Transferase</keyword>
<proteinExistence type="predicted"/>
<protein>
    <submittedName>
        <fullName evidence="1">FkbM family methyltransferase</fullName>
    </submittedName>
</protein>
<dbReference type="NCBIfam" id="TIGR01444">
    <property type="entry name" value="fkbM_fam"/>
    <property type="match status" value="1"/>
</dbReference>
<dbReference type="InterPro" id="IPR029063">
    <property type="entry name" value="SAM-dependent_MTases_sf"/>
</dbReference>
<dbReference type="SUPFAM" id="SSF53335">
    <property type="entry name" value="S-adenosyl-L-methionine-dependent methyltransferases"/>
    <property type="match status" value="1"/>
</dbReference>
<dbReference type="Gene3D" id="3.40.50.150">
    <property type="entry name" value="Vaccinia Virus protein VP39"/>
    <property type="match status" value="1"/>
</dbReference>
<dbReference type="EMBL" id="JABBKX010000003">
    <property type="protein sequence ID" value="NMJ42049.1"/>
    <property type="molecule type" value="Genomic_DNA"/>
</dbReference>
<dbReference type="RefSeq" id="WP_170054270.1">
    <property type="nucleotide sequence ID" value="NZ_JABBKX010000003.1"/>
</dbReference>
<dbReference type="GO" id="GO:0008168">
    <property type="term" value="F:methyltransferase activity"/>
    <property type="evidence" value="ECO:0007669"/>
    <property type="project" value="UniProtKB-KW"/>
</dbReference>
<dbReference type="InterPro" id="IPR006342">
    <property type="entry name" value="FkbM_mtfrase"/>
</dbReference>